<accession>A0ABR7TXX3</accession>
<evidence type="ECO:0000313" key="1">
    <source>
        <dbReference type="EMBL" id="MBC9934600.1"/>
    </source>
</evidence>
<evidence type="ECO:0008006" key="3">
    <source>
        <dbReference type="Google" id="ProtNLM"/>
    </source>
</evidence>
<dbReference type="EMBL" id="JACVFC010000006">
    <property type="protein sequence ID" value="MBC9934600.1"/>
    <property type="molecule type" value="Genomic_DNA"/>
</dbReference>
<protein>
    <recommendedName>
        <fullName evidence="3">Tetratricopeptide repeat protein</fullName>
    </recommendedName>
</protein>
<dbReference type="Proteomes" id="UP000659124">
    <property type="component" value="Unassembled WGS sequence"/>
</dbReference>
<comment type="caution">
    <text evidence="1">The sequence shown here is derived from an EMBL/GenBank/DDBJ whole genome shotgun (WGS) entry which is preliminary data.</text>
</comment>
<proteinExistence type="predicted"/>
<dbReference type="RefSeq" id="WP_188091716.1">
    <property type="nucleotide sequence ID" value="NZ_JACVFC010000006.1"/>
</dbReference>
<reference evidence="1 2" key="1">
    <citation type="submission" date="2020-09" db="EMBL/GenBank/DDBJ databases">
        <title>Genome sequences of type strains of Chitinophaga qingshengii and Chitinophaga varians.</title>
        <authorList>
            <person name="Kittiwongwattana C."/>
        </authorList>
    </citation>
    <scope>NUCLEOTIDE SEQUENCE [LARGE SCALE GENOMIC DNA]</scope>
    <source>
        <strain evidence="1 2">JCM 30026</strain>
    </source>
</reference>
<evidence type="ECO:0000313" key="2">
    <source>
        <dbReference type="Proteomes" id="UP000659124"/>
    </source>
</evidence>
<organism evidence="1 2">
    <name type="scientific">Chitinophaga qingshengii</name>
    <dbReference type="NCBI Taxonomy" id="1569794"/>
    <lineage>
        <taxon>Bacteria</taxon>
        <taxon>Pseudomonadati</taxon>
        <taxon>Bacteroidota</taxon>
        <taxon>Chitinophagia</taxon>
        <taxon>Chitinophagales</taxon>
        <taxon>Chitinophagaceae</taxon>
        <taxon>Chitinophaga</taxon>
    </lineage>
</organism>
<keyword evidence="2" id="KW-1185">Reference proteome</keyword>
<gene>
    <name evidence="1" type="ORF">ICL07_29755</name>
</gene>
<sequence length="771" mass="88593">MNYKKFIVFFISFCAVLFGNVIYTLSCGPEEDPYDYYISFFNPYPSAPGYEPFYYSGLSPFYDDAASSEYDINIGDWQRFTGDKVKAADIREYVYTYTKEEMSAVATRSTASLPDSVSKNTFARFLQEDRNQEAARYLLFAKTCEPFVSQSDRWSAPERNIPAMTALEKEAAELYEKTSNKDIRDRYAFQQVRLLHYSGRYEEAAATFDKLFKKAGSSLLYYKSLALKAGAVQHMGDSVQGAYLFSRVFDKAVPLRTSCYISMRWGNAPEEAVYNLCKDNREKAMVAAIYGMRPDELNLEPLKKVYAFDPASPAMNVLLGREISKLESMFLNKAVSTSTDSASMAAIVKLSPELASMVNVKIRPMIGWMNSIIDKGKVKDLAFWQVNSAYLSYMCRDYEVARAMLNKVNSKEPDIRNQWEVVNILLNVNEQKSIDAALETKLLASFKWLDEQMGSTPPPDKWWMSGRDRFFAKTYRNLLGAILAPKYHLQGDYVKESLIRGRCDSLKAYDYFLSGASAEDQIYGQMNSAQLLQLHNFMKSTGKTPYESYLAGFFPKGIDLDATIGESYVRVHDFKNAQPWFKKANNLAASYLVFKELYQDFGPDTAERAFSKPITQLQYVDRMLALQEKMKVTPVDAKVYYEYATGLFNITYYGRTWNFVQKYRPSTTWYTTACEKDPFEKQYFGCYAAEGYYLKAAQAATDPEFRAKCFFMAARCYQKHVTPMEDSQKYYAALVRNRYFPVLKSNYSQTRLYQEVYGQCSYLRDFVKSAK</sequence>
<name>A0ABR7TXX3_9BACT</name>